<comment type="similarity">
    <text evidence="3 9">Belongs to the Deltex family.</text>
</comment>
<evidence type="ECO:0000313" key="12">
    <source>
        <dbReference type="EMBL" id="CAJ1068652.1"/>
    </source>
</evidence>
<keyword evidence="6 8" id="KW-0863">Zinc-finger</keyword>
<keyword evidence="5 9" id="KW-0479">Metal-binding</keyword>
<dbReference type="PROSITE" id="PS50089">
    <property type="entry name" value="ZF_RING_2"/>
    <property type="match status" value="1"/>
</dbReference>
<dbReference type="InterPro" id="IPR039398">
    <property type="entry name" value="Deltex_fam"/>
</dbReference>
<organism evidence="12 13">
    <name type="scientific">Xyrichtys novacula</name>
    <name type="common">Pearly razorfish</name>
    <name type="synonym">Hemipteronotus novacula</name>
    <dbReference type="NCBI Taxonomy" id="13765"/>
    <lineage>
        <taxon>Eukaryota</taxon>
        <taxon>Metazoa</taxon>
        <taxon>Chordata</taxon>
        <taxon>Craniata</taxon>
        <taxon>Vertebrata</taxon>
        <taxon>Euteleostomi</taxon>
        <taxon>Actinopterygii</taxon>
        <taxon>Neopterygii</taxon>
        <taxon>Teleostei</taxon>
        <taxon>Neoteleostei</taxon>
        <taxon>Acanthomorphata</taxon>
        <taxon>Eupercaria</taxon>
        <taxon>Labriformes</taxon>
        <taxon>Labridae</taxon>
        <taxon>Xyrichtys</taxon>
    </lineage>
</organism>
<keyword evidence="7 9" id="KW-0862">Zinc</keyword>
<evidence type="ECO:0000256" key="9">
    <source>
        <dbReference type="RuleBase" id="RU367105"/>
    </source>
</evidence>
<dbReference type="Gene3D" id="3.30.40.10">
    <property type="entry name" value="Zinc/RING finger domain, C3HC4 (zinc finger)"/>
    <property type="match status" value="1"/>
</dbReference>
<dbReference type="GO" id="GO:0061630">
    <property type="term" value="F:ubiquitin protein ligase activity"/>
    <property type="evidence" value="ECO:0007669"/>
    <property type="project" value="UniProtKB-UniRule"/>
</dbReference>
<dbReference type="GO" id="GO:0008270">
    <property type="term" value="F:zinc ion binding"/>
    <property type="evidence" value="ECO:0007669"/>
    <property type="project" value="UniProtKB-KW"/>
</dbReference>
<dbReference type="Pfam" id="PF18102">
    <property type="entry name" value="DTC"/>
    <property type="match status" value="1"/>
</dbReference>
<dbReference type="Proteomes" id="UP001178508">
    <property type="component" value="Chromosome 12"/>
</dbReference>
<feature type="compositionally biased region" description="Low complexity" evidence="10">
    <location>
        <begin position="200"/>
        <end position="210"/>
    </location>
</feature>
<protein>
    <recommendedName>
        <fullName evidence="9">E3 ubiquitin-protein ligase</fullName>
        <ecNumber evidence="9">2.3.2.27</ecNumber>
    </recommendedName>
</protein>
<dbReference type="InterPro" id="IPR039396">
    <property type="entry name" value="Deltex_C"/>
</dbReference>
<evidence type="ECO:0000256" key="7">
    <source>
        <dbReference type="ARBA" id="ARBA00022833"/>
    </source>
</evidence>
<evidence type="ECO:0000256" key="8">
    <source>
        <dbReference type="PROSITE-ProRule" id="PRU00175"/>
    </source>
</evidence>
<evidence type="ECO:0000259" key="11">
    <source>
        <dbReference type="PROSITE" id="PS50089"/>
    </source>
</evidence>
<comment type="subcellular location">
    <subcellularLocation>
        <location evidence="9">Cytoplasm</location>
    </subcellularLocation>
</comment>
<accession>A0AAV1G5A4</accession>
<dbReference type="InterPro" id="IPR017907">
    <property type="entry name" value="Znf_RING_CS"/>
</dbReference>
<keyword evidence="4 9" id="KW-0808">Transferase</keyword>
<evidence type="ECO:0000256" key="6">
    <source>
        <dbReference type="ARBA" id="ARBA00022771"/>
    </source>
</evidence>
<dbReference type="CDD" id="cd09633">
    <property type="entry name" value="Deltex_C"/>
    <property type="match status" value="1"/>
</dbReference>
<comment type="pathway">
    <text evidence="2 9">Protein modification; protein ubiquitination.</text>
</comment>
<dbReference type="EMBL" id="OY660875">
    <property type="protein sequence ID" value="CAJ1068652.1"/>
    <property type="molecule type" value="Genomic_DNA"/>
</dbReference>
<evidence type="ECO:0000256" key="4">
    <source>
        <dbReference type="ARBA" id="ARBA00022679"/>
    </source>
</evidence>
<dbReference type="SMART" id="SM00184">
    <property type="entry name" value="RING"/>
    <property type="match status" value="1"/>
</dbReference>
<dbReference type="GO" id="GO:0016567">
    <property type="term" value="P:protein ubiquitination"/>
    <property type="evidence" value="ECO:0007669"/>
    <property type="project" value="UniProtKB-UniRule"/>
</dbReference>
<dbReference type="InterPro" id="IPR013083">
    <property type="entry name" value="Znf_RING/FYVE/PHD"/>
</dbReference>
<comment type="catalytic activity">
    <reaction evidence="1 9">
        <text>S-ubiquitinyl-[E2 ubiquitin-conjugating enzyme]-L-cysteine + [acceptor protein]-L-lysine = [E2 ubiquitin-conjugating enzyme]-L-cysteine + N(6)-ubiquitinyl-[acceptor protein]-L-lysine.</text>
        <dbReference type="EC" id="2.3.2.27"/>
    </reaction>
</comment>
<feature type="region of interest" description="Disordered" evidence="10">
    <location>
        <begin position="200"/>
        <end position="233"/>
    </location>
</feature>
<dbReference type="AlphaFoldDB" id="A0AAV1G5A4"/>
<sequence length="420" mass="48063">MEFITDVSLIINEDGFKDLIGLMKILKSFRPERKGSCYTVTGSFEDMENLWRRLSAFRDCPSPQKYRLTNHYQPSSPRFVDVSRSVMDYMEQKCVKQLTRITGSSFIEKQPGESSSSVRVIFRTQDGSVSPVHADFIRQRFITFYQRTASDLQTTYIDPRHLKELERRFPQLLFQPHHIKHKVKVTGNFVEIHQLKQLLSRNTTSSSRSPKNNKHPAESSRSSGTSPELSRGPEEKEVCPICMEQIKTSERETLKCKHSFCKDCLKTAFDYKPVCPTCGAVYGVLTGTQPEGGRMKVSKDTSSLPGYEKYGTITINYYIPNGTQKSVHPNPGQPYEGVYRTAYLPDSTEGRQIMELLKRAFDQRLVFTVGRSTTSGRNNTVTWNDIHHKTSRYGGPTQYGYPDPDYLSRVRDELKVKGIE</sequence>
<evidence type="ECO:0000256" key="1">
    <source>
        <dbReference type="ARBA" id="ARBA00000900"/>
    </source>
</evidence>
<feature type="compositionally biased region" description="Polar residues" evidence="10">
    <location>
        <begin position="219"/>
        <end position="228"/>
    </location>
</feature>
<dbReference type="InterPro" id="IPR039399">
    <property type="entry name" value="Deltex_C_sf"/>
</dbReference>
<feature type="domain" description="RING-type" evidence="11">
    <location>
        <begin position="239"/>
        <end position="278"/>
    </location>
</feature>
<proteinExistence type="inferred from homology"/>
<evidence type="ECO:0000256" key="3">
    <source>
        <dbReference type="ARBA" id="ARBA00009413"/>
    </source>
</evidence>
<keyword evidence="13" id="KW-1185">Reference proteome</keyword>
<gene>
    <name evidence="12" type="ORF">XNOV1_A018638</name>
</gene>
<name>A0AAV1G5A4_XYRNO</name>
<dbReference type="Gene3D" id="3.30.390.130">
    <property type="match status" value="1"/>
</dbReference>
<evidence type="ECO:0000256" key="10">
    <source>
        <dbReference type="SAM" id="MobiDB-lite"/>
    </source>
</evidence>
<dbReference type="Pfam" id="PF13923">
    <property type="entry name" value="zf-C3HC4_2"/>
    <property type="match status" value="1"/>
</dbReference>
<dbReference type="SUPFAM" id="SSF57850">
    <property type="entry name" value="RING/U-box"/>
    <property type="match status" value="1"/>
</dbReference>
<dbReference type="GO" id="GO:0007219">
    <property type="term" value="P:Notch signaling pathway"/>
    <property type="evidence" value="ECO:0007669"/>
    <property type="project" value="InterPro"/>
</dbReference>
<evidence type="ECO:0000256" key="5">
    <source>
        <dbReference type="ARBA" id="ARBA00022723"/>
    </source>
</evidence>
<reference evidence="12" key="1">
    <citation type="submission" date="2023-08" db="EMBL/GenBank/DDBJ databases">
        <authorList>
            <person name="Alioto T."/>
            <person name="Alioto T."/>
            <person name="Gomez Garrido J."/>
        </authorList>
    </citation>
    <scope>NUCLEOTIDE SEQUENCE</scope>
</reference>
<evidence type="ECO:0000313" key="13">
    <source>
        <dbReference type="Proteomes" id="UP001178508"/>
    </source>
</evidence>
<dbReference type="InterPro" id="IPR001841">
    <property type="entry name" value="Znf_RING"/>
</dbReference>
<evidence type="ECO:0000256" key="2">
    <source>
        <dbReference type="ARBA" id="ARBA00004906"/>
    </source>
</evidence>
<dbReference type="PANTHER" id="PTHR12622">
    <property type="entry name" value="DELTEX-RELATED"/>
    <property type="match status" value="1"/>
</dbReference>
<dbReference type="PROSITE" id="PS00518">
    <property type="entry name" value="ZF_RING_1"/>
    <property type="match status" value="1"/>
</dbReference>
<dbReference type="GO" id="GO:0005737">
    <property type="term" value="C:cytoplasm"/>
    <property type="evidence" value="ECO:0007669"/>
    <property type="project" value="UniProtKB-SubCell"/>
</dbReference>
<keyword evidence="9" id="KW-0963">Cytoplasm</keyword>
<dbReference type="EC" id="2.3.2.27" evidence="9"/>